<evidence type="ECO:0000313" key="1">
    <source>
        <dbReference type="EMBL" id="KFM76294.1"/>
    </source>
</evidence>
<reference evidence="1 2" key="1">
    <citation type="submission" date="2013-11" db="EMBL/GenBank/DDBJ databases">
        <title>Genome sequencing of Stegodyphus mimosarum.</title>
        <authorList>
            <person name="Bechsgaard J."/>
        </authorList>
    </citation>
    <scope>NUCLEOTIDE SEQUENCE [LARGE SCALE GENOMIC DNA]</scope>
</reference>
<keyword evidence="2" id="KW-1185">Reference proteome</keyword>
<organism evidence="1 2">
    <name type="scientific">Stegodyphus mimosarum</name>
    <name type="common">African social velvet spider</name>
    <dbReference type="NCBI Taxonomy" id="407821"/>
    <lineage>
        <taxon>Eukaryota</taxon>
        <taxon>Metazoa</taxon>
        <taxon>Ecdysozoa</taxon>
        <taxon>Arthropoda</taxon>
        <taxon>Chelicerata</taxon>
        <taxon>Arachnida</taxon>
        <taxon>Araneae</taxon>
        <taxon>Araneomorphae</taxon>
        <taxon>Entelegynae</taxon>
        <taxon>Eresoidea</taxon>
        <taxon>Eresidae</taxon>
        <taxon>Stegodyphus</taxon>
    </lineage>
</organism>
<proteinExistence type="predicted"/>
<sequence>MYFIEIIYFLLGCNVEMAAPLTLRENKSMCTWIKLRECAMPSLCNSLIFLRGRCVHGYQVCTTKNW</sequence>
<dbReference type="AlphaFoldDB" id="A0A087UG05"/>
<dbReference type="Proteomes" id="UP000054359">
    <property type="component" value="Unassembled WGS sequence"/>
</dbReference>
<evidence type="ECO:0000313" key="2">
    <source>
        <dbReference type="Proteomes" id="UP000054359"/>
    </source>
</evidence>
<name>A0A087UG05_STEMI</name>
<protein>
    <submittedName>
        <fullName evidence="1">Uncharacterized protein</fullName>
    </submittedName>
</protein>
<accession>A0A087UG05</accession>
<gene>
    <name evidence="1" type="ORF">X975_13951</name>
</gene>
<feature type="non-terminal residue" evidence="1">
    <location>
        <position position="66"/>
    </location>
</feature>
<dbReference type="EMBL" id="KK119643">
    <property type="protein sequence ID" value="KFM76294.1"/>
    <property type="molecule type" value="Genomic_DNA"/>
</dbReference>